<dbReference type="InterPro" id="IPR011856">
    <property type="entry name" value="tRNA_endonuc-like_dom_sf"/>
</dbReference>
<sequence>MFNETALLESKSLRASVASRTEVLDKVKALSLLPDGMHVTTAMVASYFQVGIKAIESLVLDNREELEANGYRVLSGTKLTSFKEVSGIQSRSRALALYPRRTVLNIAMLLRDSEVARQVRTYLLDAEHIARTHPVDNSVPTAPEPLDDRIDRRITHILGTSVVPMFNALIETSGEQRKELISLREDVQRVERKLVQHDVRLLRLERAQERQPPAGVMAAMDAMNWREFEQHVAGLLRRDGCTDVVVHGGHGDRGADITAYTSDGRSVVVQCKNFAPYRSVWSGEMQKFLGAAKVQHRAEVALYVATCPFSREAHALAVEYGVTAVHRGLLEAWSAGAVLQVLRRRSGSDEVPIRREAGQRSSAGGVRLASTFSVRSSSPHTMYRCSDV</sequence>
<dbReference type="EMBL" id="BAAAUD010000035">
    <property type="protein sequence ID" value="GAA2945675.1"/>
    <property type="molecule type" value="Genomic_DNA"/>
</dbReference>
<keyword evidence="4" id="KW-1185">Reference proteome</keyword>
<dbReference type="SUPFAM" id="SSF52980">
    <property type="entry name" value="Restriction endonuclease-like"/>
    <property type="match status" value="1"/>
</dbReference>
<dbReference type="Pfam" id="PF04471">
    <property type="entry name" value="Mrr_cat"/>
    <property type="match status" value="1"/>
</dbReference>
<evidence type="ECO:0000259" key="2">
    <source>
        <dbReference type="Pfam" id="PF04471"/>
    </source>
</evidence>
<evidence type="ECO:0000313" key="3">
    <source>
        <dbReference type="EMBL" id="GAA2945675.1"/>
    </source>
</evidence>
<reference evidence="3 4" key="1">
    <citation type="journal article" date="2019" name="Int. J. Syst. Evol. Microbiol.">
        <title>The Global Catalogue of Microorganisms (GCM) 10K type strain sequencing project: providing services to taxonomists for standard genome sequencing and annotation.</title>
        <authorList>
            <consortium name="The Broad Institute Genomics Platform"/>
            <consortium name="The Broad Institute Genome Sequencing Center for Infectious Disease"/>
            <person name="Wu L."/>
            <person name="Ma J."/>
        </authorList>
    </citation>
    <scope>NUCLEOTIDE SEQUENCE [LARGE SCALE GENOMIC DNA]</scope>
    <source>
        <strain evidence="3 4">JCM 9088</strain>
    </source>
</reference>
<dbReference type="Proteomes" id="UP001500403">
    <property type="component" value="Unassembled WGS sequence"/>
</dbReference>
<dbReference type="Gene3D" id="3.40.1350.10">
    <property type="match status" value="1"/>
</dbReference>
<protein>
    <recommendedName>
        <fullName evidence="2">Restriction endonuclease type IV Mrr domain-containing protein</fullName>
    </recommendedName>
</protein>
<evidence type="ECO:0000313" key="4">
    <source>
        <dbReference type="Proteomes" id="UP001500403"/>
    </source>
</evidence>
<dbReference type="InterPro" id="IPR007560">
    <property type="entry name" value="Restrct_endonuc_IV_Mrr"/>
</dbReference>
<name>A0ABN3XA91_9ACTN</name>
<feature type="coiled-coil region" evidence="1">
    <location>
        <begin position="173"/>
        <end position="207"/>
    </location>
</feature>
<dbReference type="PANTHER" id="PTHR30015">
    <property type="entry name" value="MRR RESTRICTION SYSTEM PROTEIN"/>
    <property type="match status" value="1"/>
</dbReference>
<organism evidence="3 4">
    <name type="scientific">Streptomyces enissocaesilis</name>
    <dbReference type="NCBI Taxonomy" id="332589"/>
    <lineage>
        <taxon>Bacteria</taxon>
        <taxon>Bacillati</taxon>
        <taxon>Actinomycetota</taxon>
        <taxon>Actinomycetes</taxon>
        <taxon>Kitasatosporales</taxon>
        <taxon>Streptomycetaceae</taxon>
        <taxon>Streptomyces</taxon>
        <taxon>Streptomyces rochei group</taxon>
    </lineage>
</organism>
<keyword evidence="1" id="KW-0175">Coiled coil</keyword>
<comment type="caution">
    <text evidence="3">The sequence shown here is derived from an EMBL/GenBank/DDBJ whole genome shotgun (WGS) entry which is preliminary data.</text>
</comment>
<dbReference type="InterPro" id="IPR011335">
    <property type="entry name" value="Restrct_endonuc-II-like"/>
</dbReference>
<gene>
    <name evidence="3" type="ORF">GCM10010446_33660</name>
</gene>
<proteinExistence type="predicted"/>
<dbReference type="RefSeq" id="WP_344495893.1">
    <property type="nucleotide sequence ID" value="NZ_BAAAUD010000035.1"/>
</dbReference>
<accession>A0ABN3XA91</accession>
<evidence type="ECO:0000256" key="1">
    <source>
        <dbReference type="SAM" id="Coils"/>
    </source>
</evidence>
<feature type="domain" description="Restriction endonuclease type IV Mrr" evidence="2">
    <location>
        <begin position="221"/>
        <end position="331"/>
    </location>
</feature>
<dbReference type="InterPro" id="IPR052906">
    <property type="entry name" value="Type_IV_Methyl-Rstrct_Enzyme"/>
</dbReference>
<dbReference type="PANTHER" id="PTHR30015:SF6">
    <property type="entry name" value="SLL1429 PROTEIN"/>
    <property type="match status" value="1"/>
</dbReference>